<keyword evidence="4" id="KW-1185">Reference proteome</keyword>
<accession>A0ABW1ISY4</accession>
<proteinExistence type="predicted"/>
<feature type="signal peptide" evidence="2">
    <location>
        <begin position="1"/>
        <end position="28"/>
    </location>
</feature>
<feature type="region of interest" description="Disordered" evidence="1">
    <location>
        <begin position="435"/>
        <end position="455"/>
    </location>
</feature>
<keyword evidence="2" id="KW-0732">Signal</keyword>
<evidence type="ECO:0000313" key="4">
    <source>
        <dbReference type="Proteomes" id="UP001596250"/>
    </source>
</evidence>
<sequence length="662" mass="67531">MKKTKYMTSIWTLLLCGAVLTACSDSSATTTNTNASTPSEVTNQNNTAEVEQVVSSDLSELVTYDEDDTAVEWSEESSTMIEFSGSGASVQGEGAAEQEGTVTISEAGTYVLSGTLEDGQVVVDVQDDGIVHLVLNGVSLNSSDSAPIYVKAAGKTVVTLEEGTNNTVSDGQTYVYDDEAEKEPNAAIFSKDDLTINGSGQLSVVGHFNNGVGSKDDLKIVSGTIEVQAVDDGIQGRDMVAVQDGMITIEAGGDGVKSTNDTDTDKGFIAIQGGSFTITSGSDGLQAASAVQIDGGEFDITTGGGSVNGEVKTVENDRGPWGGTAEMESTTEETDSTSAKGVKAAETIMINSGFFQIDSADDAVHSNSNIVLTDGELQITSGDDGIHADTSIVINGGVIHISKSYEGIESSDVTITGGTMDVTASDDGINVAGGNDGSSVNGRPGQNGFSSSSNSKLTIQGGDVVVNAAGDGLDANGSMYITGGMVVVNGPTSNGNGALDYDGTFEMSGGVLIAAGSSGMLQAPTDDSAQHSVAMSFSQMQEAGTFVHLEDSQGNVIVSFAPAKEFGAVVISSPDLSSGETYTLFTGGTSTGSETNGLYLNGEVQGGTEVVQFEVTEKVTWLNESGVTDGMSGGPGMPGGFGRGGAGPEGESPEGERPMRMR</sequence>
<organism evidence="3 4">
    <name type="scientific">Marinicrinis lubricantis</name>
    <dbReference type="NCBI Taxonomy" id="2086470"/>
    <lineage>
        <taxon>Bacteria</taxon>
        <taxon>Bacillati</taxon>
        <taxon>Bacillota</taxon>
        <taxon>Bacilli</taxon>
        <taxon>Bacillales</taxon>
        <taxon>Paenibacillaceae</taxon>
    </lineage>
</organism>
<dbReference type="InterPro" id="IPR025584">
    <property type="entry name" value="Cthe_2159"/>
</dbReference>
<evidence type="ECO:0000256" key="1">
    <source>
        <dbReference type="SAM" id="MobiDB-lite"/>
    </source>
</evidence>
<feature type="region of interest" description="Disordered" evidence="1">
    <location>
        <begin position="315"/>
        <end position="337"/>
    </location>
</feature>
<dbReference type="PROSITE" id="PS51257">
    <property type="entry name" value="PROKAR_LIPOPROTEIN"/>
    <property type="match status" value="1"/>
</dbReference>
<dbReference type="RefSeq" id="WP_379895632.1">
    <property type="nucleotide sequence ID" value="NZ_CBCSCT010000020.1"/>
</dbReference>
<name>A0ABW1ISY4_9BACL</name>
<dbReference type="Proteomes" id="UP001596250">
    <property type="component" value="Unassembled WGS sequence"/>
</dbReference>
<evidence type="ECO:0000256" key="2">
    <source>
        <dbReference type="SAM" id="SignalP"/>
    </source>
</evidence>
<feature type="compositionally biased region" description="Gly residues" evidence="1">
    <location>
        <begin position="631"/>
        <end position="648"/>
    </location>
</feature>
<gene>
    <name evidence="3" type="ORF">ACFPXP_17410</name>
</gene>
<evidence type="ECO:0000313" key="3">
    <source>
        <dbReference type="EMBL" id="MFC5988182.1"/>
    </source>
</evidence>
<feature type="region of interest" description="Disordered" evidence="1">
    <location>
        <begin position="626"/>
        <end position="662"/>
    </location>
</feature>
<feature type="region of interest" description="Disordered" evidence="1">
    <location>
        <begin position="27"/>
        <end position="46"/>
    </location>
</feature>
<comment type="caution">
    <text evidence="3">The sequence shown here is derived from an EMBL/GenBank/DDBJ whole genome shotgun (WGS) entry which is preliminary data.</text>
</comment>
<reference evidence="4" key="1">
    <citation type="journal article" date="2019" name="Int. J. Syst. Evol. Microbiol.">
        <title>The Global Catalogue of Microorganisms (GCM) 10K type strain sequencing project: providing services to taxonomists for standard genome sequencing and annotation.</title>
        <authorList>
            <consortium name="The Broad Institute Genomics Platform"/>
            <consortium name="The Broad Institute Genome Sequencing Center for Infectious Disease"/>
            <person name="Wu L."/>
            <person name="Ma J."/>
        </authorList>
    </citation>
    <scope>NUCLEOTIDE SEQUENCE [LARGE SCALE GENOMIC DNA]</scope>
    <source>
        <strain evidence="4">CCM 8749</strain>
    </source>
</reference>
<dbReference type="Pfam" id="PF14262">
    <property type="entry name" value="Cthe_2159"/>
    <property type="match status" value="1"/>
</dbReference>
<dbReference type="EMBL" id="JBHSQV010000177">
    <property type="protein sequence ID" value="MFC5988182.1"/>
    <property type="molecule type" value="Genomic_DNA"/>
</dbReference>
<protein>
    <submittedName>
        <fullName evidence="3">Carbohydrate-binding domain-containing protein</fullName>
    </submittedName>
</protein>
<feature type="chain" id="PRO_5046321529" evidence="2">
    <location>
        <begin position="29"/>
        <end position="662"/>
    </location>
</feature>
<feature type="compositionally biased region" description="Low complexity" evidence="1">
    <location>
        <begin position="27"/>
        <end position="39"/>
    </location>
</feature>